<proteinExistence type="predicted"/>
<keyword evidence="2" id="KW-1185">Reference proteome</keyword>
<feature type="non-terminal residue" evidence="1">
    <location>
        <position position="107"/>
    </location>
</feature>
<evidence type="ECO:0000313" key="1">
    <source>
        <dbReference type="EMBL" id="CAH2073146.1"/>
    </source>
</evidence>
<accession>A0ABN8J2P4</accession>
<organism evidence="1 2">
    <name type="scientific">Iphiclides podalirius</name>
    <name type="common">scarce swallowtail</name>
    <dbReference type="NCBI Taxonomy" id="110791"/>
    <lineage>
        <taxon>Eukaryota</taxon>
        <taxon>Metazoa</taxon>
        <taxon>Ecdysozoa</taxon>
        <taxon>Arthropoda</taxon>
        <taxon>Hexapoda</taxon>
        <taxon>Insecta</taxon>
        <taxon>Pterygota</taxon>
        <taxon>Neoptera</taxon>
        <taxon>Endopterygota</taxon>
        <taxon>Lepidoptera</taxon>
        <taxon>Glossata</taxon>
        <taxon>Ditrysia</taxon>
        <taxon>Papilionoidea</taxon>
        <taxon>Papilionidae</taxon>
        <taxon>Papilioninae</taxon>
        <taxon>Iphiclides</taxon>
    </lineage>
</organism>
<reference evidence="1" key="1">
    <citation type="submission" date="2022-03" db="EMBL/GenBank/DDBJ databases">
        <authorList>
            <person name="Martin H S."/>
        </authorList>
    </citation>
    <scope>NUCLEOTIDE SEQUENCE</scope>
</reference>
<evidence type="ECO:0000313" key="2">
    <source>
        <dbReference type="Proteomes" id="UP000837857"/>
    </source>
</evidence>
<dbReference type="Proteomes" id="UP000837857">
    <property type="component" value="Chromosome 7"/>
</dbReference>
<sequence length="107" mass="12533">MLYFVQNDRSFDIMRRSPLYLSFAVDIITLCSDCQLLVPAISQRDFPRISRLVSIVTATHDCRVNLGTPGRLMRQPRECKRLVPTPNFLNRPEAQFFYVFDYIEKLS</sequence>
<dbReference type="EMBL" id="OW152819">
    <property type="protein sequence ID" value="CAH2073146.1"/>
    <property type="molecule type" value="Genomic_DNA"/>
</dbReference>
<name>A0ABN8J2P4_9NEOP</name>
<gene>
    <name evidence="1" type="ORF">IPOD504_LOCUS15504</name>
</gene>
<protein>
    <submittedName>
        <fullName evidence="1">Uncharacterized protein</fullName>
    </submittedName>
</protein>